<reference evidence="1" key="1">
    <citation type="submission" date="2012-11" db="EMBL/GenBank/DDBJ databases">
        <title>Dependencies among metagenomic species, viruses, plasmids and units of genetic variation.</title>
        <authorList>
            <person name="Nielsen H.B."/>
            <person name="Almeida M."/>
            <person name="Juncker A.S."/>
            <person name="Rasmussen S."/>
            <person name="Li J."/>
            <person name="Sunagawa S."/>
            <person name="Plichta D."/>
            <person name="Gautier L."/>
            <person name="Le Chatelier E."/>
            <person name="Peletier E."/>
            <person name="Bonde I."/>
            <person name="Nielsen T."/>
            <person name="Manichanh C."/>
            <person name="Arumugam M."/>
            <person name="Batto J."/>
            <person name="Santos M.B.Q.D."/>
            <person name="Blom N."/>
            <person name="Borruel N."/>
            <person name="Burgdorf K.S."/>
            <person name="Boumezbeur F."/>
            <person name="Casellas F."/>
            <person name="Dore J."/>
            <person name="Guarner F."/>
            <person name="Hansen T."/>
            <person name="Hildebrand F."/>
            <person name="Kaas R.S."/>
            <person name="Kennedy S."/>
            <person name="Kristiansen K."/>
            <person name="Kultima J.R."/>
            <person name="Leonard P."/>
            <person name="Levenez F."/>
            <person name="Lund O."/>
            <person name="Moumen B."/>
            <person name="Le Paslier D."/>
            <person name="Pons N."/>
            <person name="Pedersen O."/>
            <person name="Prifti E."/>
            <person name="Qin J."/>
            <person name="Raes J."/>
            <person name="Tap J."/>
            <person name="Tims S."/>
            <person name="Ussery D.W."/>
            <person name="Yamada T."/>
            <person name="MetaHit consortium"/>
            <person name="Renault P."/>
            <person name="Sicheritz-Ponten T."/>
            <person name="Bork P."/>
            <person name="Wang J."/>
            <person name="Brunak S."/>
            <person name="Ehrlich S.D."/>
        </authorList>
    </citation>
    <scope>NUCLEOTIDE SEQUENCE [LARGE SCALE GENOMIC DNA]</scope>
</reference>
<protein>
    <submittedName>
        <fullName evidence="1">Uncharacterized protein</fullName>
    </submittedName>
</protein>
<gene>
    <name evidence="1" type="ORF">BN741_01282</name>
</gene>
<sequence>MYQYLIDFHDLSVCFCDFYPNMDEFPLSISYNYSCISATMKSILSRLTQTVSGTDKELFNEQELNQFASFYLDKWDEFSVPSSPSWAHGGMETDATISDETDSLLFF</sequence>
<name>R7H068_9BACT</name>
<dbReference type="Proteomes" id="UP000018072">
    <property type="component" value="Unassembled WGS sequence"/>
</dbReference>
<comment type="caution">
    <text evidence="1">The sequence shown here is derived from an EMBL/GenBank/DDBJ whole genome shotgun (WGS) entry which is preliminary data.</text>
</comment>
<dbReference type="AlphaFoldDB" id="R7H068"/>
<proteinExistence type="predicted"/>
<evidence type="ECO:0000313" key="2">
    <source>
        <dbReference type="Proteomes" id="UP000018072"/>
    </source>
</evidence>
<accession>R7H068</accession>
<dbReference type="EMBL" id="CBIT010000133">
    <property type="protein sequence ID" value="CDE32383.1"/>
    <property type="molecule type" value="Genomic_DNA"/>
</dbReference>
<organism evidence="1 2">
    <name type="scientific">Leyella stercorea CAG:629</name>
    <dbReference type="NCBI Taxonomy" id="1263103"/>
    <lineage>
        <taxon>Bacteria</taxon>
        <taxon>Pseudomonadati</taxon>
        <taxon>Bacteroidota</taxon>
        <taxon>Bacteroidia</taxon>
        <taxon>Bacteroidales</taxon>
        <taxon>Prevotellaceae</taxon>
        <taxon>Leyella</taxon>
    </lineage>
</organism>
<evidence type="ECO:0000313" key="1">
    <source>
        <dbReference type="EMBL" id="CDE32383.1"/>
    </source>
</evidence>